<keyword evidence="2" id="KW-1133">Transmembrane helix</keyword>
<evidence type="ECO:0000313" key="4">
    <source>
        <dbReference type="Proteomes" id="UP000663852"/>
    </source>
</evidence>
<proteinExistence type="predicted"/>
<feature type="compositionally biased region" description="Basic and acidic residues" evidence="1">
    <location>
        <begin position="223"/>
        <end position="237"/>
    </location>
</feature>
<gene>
    <name evidence="3" type="ORF">EDS130_LOCUS29962</name>
</gene>
<dbReference type="Proteomes" id="UP000663852">
    <property type="component" value="Unassembled WGS sequence"/>
</dbReference>
<evidence type="ECO:0000256" key="1">
    <source>
        <dbReference type="SAM" id="MobiDB-lite"/>
    </source>
</evidence>
<evidence type="ECO:0000256" key="2">
    <source>
        <dbReference type="SAM" id="Phobius"/>
    </source>
</evidence>
<keyword evidence="2" id="KW-0812">Transmembrane</keyword>
<protein>
    <submittedName>
        <fullName evidence="3">Uncharacterized protein</fullName>
    </submittedName>
</protein>
<dbReference type="EMBL" id="CAJNOJ010000206">
    <property type="protein sequence ID" value="CAF1288648.1"/>
    <property type="molecule type" value="Genomic_DNA"/>
</dbReference>
<dbReference type="AlphaFoldDB" id="A0A815CK64"/>
<feature type="transmembrane region" description="Helical" evidence="2">
    <location>
        <begin position="172"/>
        <end position="195"/>
    </location>
</feature>
<feature type="transmembrane region" description="Helical" evidence="2">
    <location>
        <begin position="105"/>
        <end position="132"/>
    </location>
</feature>
<keyword evidence="2" id="KW-0472">Membrane</keyword>
<name>A0A815CK64_ADIRI</name>
<evidence type="ECO:0000313" key="3">
    <source>
        <dbReference type="EMBL" id="CAF1288648.1"/>
    </source>
</evidence>
<accession>A0A815CK64</accession>
<comment type="caution">
    <text evidence="3">The sequence shown here is derived from an EMBL/GenBank/DDBJ whole genome shotgun (WGS) entry which is preliminary data.</text>
</comment>
<feature type="transmembrane region" description="Helical" evidence="2">
    <location>
        <begin position="144"/>
        <end position="166"/>
    </location>
</feature>
<feature type="region of interest" description="Disordered" evidence="1">
    <location>
        <begin position="205"/>
        <end position="237"/>
    </location>
</feature>
<organism evidence="3 4">
    <name type="scientific">Adineta ricciae</name>
    <name type="common">Rotifer</name>
    <dbReference type="NCBI Taxonomy" id="249248"/>
    <lineage>
        <taxon>Eukaryota</taxon>
        <taxon>Metazoa</taxon>
        <taxon>Spiralia</taxon>
        <taxon>Gnathifera</taxon>
        <taxon>Rotifera</taxon>
        <taxon>Eurotatoria</taxon>
        <taxon>Bdelloidea</taxon>
        <taxon>Adinetida</taxon>
        <taxon>Adinetidae</taxon>
        <taxon>Adineta</taxon>
    </lineage>
</organism>
<sequence>MLFVPVSIASFFYSPKHIHCLKKKQVLPFSIHTQHGFLTKYTRQSSISPNIKYNHSKKMGNFFSDLLGIEAASDNFSNAIVAAEVDASRQLRYVLLMALKYVRSFTPIIVLTMISLILLLLVSILFTLNRLFIDLEVNLTVRRYITYGIAILLYVWFTGVQIVAAVKQKSATSIFIVIMACLGLTVIIAISIGSIRRSTKNNQWSSDSEKELLPTKGSTADYSRSKTDYTKLSDEKN</sequence>
<reference evidence="3" key="1">
    <citation type="submission" date="2021-02" db="EMBL/GenBank/DDBJ databases">
        <authorList>
            <person name="Nowell W R."/>
        </authorList>
    </citation>
    <scope>NUCLEOTIDE SEQUENCE</scope>
</reference>